<dbReference type="KEGG" id="mku:I2456_16200"/>
<reference evidence="1" key="2">
    <citation type="submission" date="2020-02" db="EMBL/GenBank/DDBJ databases">
        <authorList>
            <person name="Matsumoto Y."/>
            <person name="Kinjo T."/>
            <person name="Motooka D."/>
            <person name="Nabeya D."/>
            <person name="Jung N."/>
            <person name="Uechi K."/>
            <person name="Horii T."/>
            <person name="Iida T."/>
            <person name="Fujita J."/>
            <person name="Nakamura S."/>
        </authorList>
    </citation>
    <scope>NUCLEOTIDE SEQUENCE</scope>
    <source>
        <strain evidence="1">JCM 13573</strain>
    </source>
</reference>
<reference evidence="1 3" key="1">
    <citation type="journal article" date="2019" name="Emerg. Microbes Infect.">
        <title>Comprehensive subspecies identification of 175 nontuberculous mycobacteria species based on 7547 genomic profiles.</title>
        <authorList>
            <person name="Matsumoto Y."/>
            <person name="Kinjo T."/>
            <person name="Motooka D."/>
            <person name="Nabeya D."/>
            <person name="Jung N."/>
            <person name="Uechi K."/>
            <person name="Horii T."/>
            <person name="Iida T."/>
            <person name="Fujita J."/>
            <person name="Nakamura S."/>
        </authorList>
    </citation>
    <scope>NUCLEOTIDE SEQUENCE [LARGE SCALE GENOMIC DNA]</scope>
    <source>
        <strain evidence="1 3">JCM 13573</strain>
    </source>
</reference>
<evidence type="ECO:0000313" key="4">
    <source>
        <dbReference type="Proteomes" id="UP000663583"/>
    </source>
</evidence>
<keyword evidence="3" id="KW-1185">Reference proteome</keyword>
<dbReference type="Proteomes" id="UP000663583">
    <property type="component" value="Chromosome"/>
</dbReference>
<evidence type="ECO:0008006" key="5">
    <source>
        <dbReference type="Google" id="ProtNLM"/>
    </source>
</evidence>
<sequence>MAAALLATAMTVACTVTHSGTPTTSSRVTPTVSVTAAPAPTTREQLCDAQTWPRPIPEVVGRLFNQVNNDGALWCWQNVRGVTTDGRDPSRDKTYRVTAVSPPAGTPLGRFDPVTVDLSEVVGAPTAFHPCDWVTPTEAAAIMGGPVSAKPDGDEPGSIDIGCYYDKSDDVGEGVETDLRLPGAFPVDAPSQFALATTSTNVTNVDGMGLQAVCVHEATTTPPSTTLVVLLSEGRLFRVTEGYASCDKLRRFARLAIGRIGA</sequence>
<evidence type="ECO:0000313" key="3">
    <source>
        <dbReference type="Proteomes" id="UP000465306"/>
    </source>
</evidence>
<dbReference type="Proteomes" id="UP000465306">
    <property type="component" value="Unassembled WGS sequence"/>
</dbReference>
<reference evidence="2" key="3">
    <citation type="submission" date="2020-11" db="EMBL/GenBank/DDBJ databases">
        <title>Intraspecies plasmid and genomic variation of Mycobacterium kubicae revealed by the complete genome sequences of two clinical isolates.</title>
        <authorList>
            <person name="Hendrix J.R."/>
            <person name="Epperson L.E."/>
            <person name="Honda J.R."/>
            <person name="Strong M."/>
        </authorList>
    </citation>
    <scope>NUCLEOTIDE SEQUENCE</scope>
    <source>
        <strain evidence="2">JCM 13573</strain>
    </source>
</reference>
<dbReference type="RefSeq" id="WP_085074587.1">
    <property type="nucleotide sequence ID" value="NZ_CP065047.1"/>
</dbReference>
<dbReference type="EMBL" id="BLKU01000005">
    <property type="protein sequence ID" value="GFG68040.1"/>
    <property type="molecule type" value="Genomic_DNA"/>
</dbReference>
<name>A0AAX1J4P8_9MYCO</name>
<dbReference type="AlphaFoldDB" id="A0AAX1J4P8"/>
<dbReference type="EMBL" id="CP065047">
    <property type="protein sequence ID" value="QPI36107.1"/>
    <property type="molecule type" value="Genomic_DNA"/>
</dbReference>
<organism evidence="2 4">
    <name type="scientific">Mycobacterium kubicae</name>
    <dbReference type="NCBI Taxonomy" id="120959"/>
    <lineage>
        <taxon>Bacteria</taxon>
        <taxon>Bacillati</taxon>
        <taxon>Actinomycetota</taxon>
        <taxon>Actinomycetes</taxon>
        <taxon>Mycobacteriales</taxon>
        <taxon>Mycobacteriaceae</taxon>
        <taxon>Mycobacterium</taxon>
        <taxon>Mycobacterium simiae complex</taxon>
    </lineage>
</organism>
<gene>
    <name evidence="2" type="ORF">I2456_16200</name>
    <name evidence="1" type="ORF">MKUB_55300</name>
</gene>
<proteinExistence type="predicted"/>
<evidence type="ECO:0000313" key="2">
    <source>
        <dbReference type="EMBL" id="QPI36107.1"/>
    </source>
</evidence>
<evidence type="ECO:0000313" key="1">
    <source>
        <dbReference type="EMBL" id="GFG68040.1"/>
    </source>
</evidence>
<accession>A0AAX1J4P8</accession>
<protein>
    <recommendedName>
        <fullName evidence="5">Sensor domain-containing protein</fullName>
    </recommendedName>
</protein>